<name>A0A8W8I3V6_MAGGI</name>
<dbReference type="InterPro" id="IPR037171">
    <property type="entry name" value="NagB/RpiA_transferase-like"/>
</dbReference>
<dbReference type="GO" id="GO:0009396">
    <property type="term" value="P:folic acid-containing compound biosynthetic process"/>
    <property type="evidence" value="ECO:0007669"/>
    <property type="project" value="TreeGrafter"/>
</dbReference>
<evidence type="ECO:0000313" key="7">
    <source>
        <dbReference type="EnsemblMetazoa" id="G12204.1:cds"/>
    </source>
</evidence>
<evidence type="ECO:0000256" key="3">
    <source>
        <dbReference type="ARBA" id="ARBA00022840"/>
    </source>
</evidence>
<dbReference type="SUPFAM" id="SSF100950">
    <property type="entry name" value="NagB/RpiA/CoA transferase-like"/>
    <property type="match status" value="1"/>
</dbReference>
<dbReference type="PANTHER" id="PTHR23407:SF1">
    <property type="entry name" value="5-FORMYLTETRAHYDROFOLATE CYCLO-LIGASE"/>
    <property type="match status" value="1"/>
</dbReference>
<protein>
    <recommendedName>
        <fullName evidence="5 6">5-formyltetrahydrofolate cyclo-ligase</fullName>
        <ecNumber evidence="5 6">6.3.3.2</ecNumber>
    </recommendedName>
</protein>
<evidence type="ECO:0000256" key="6">
    <source>
        <dbReference type="RuleBase" id="RU361279"/>
    </source>
</evidence>
<keyword evidence="6" id="KW-0479">Metal-binding</keyword>
<dbReference type="GO" id="GO:0005524">
    <property type="term" value="F:ATP binding"/>
    <property type="evidence" value="ECO:0007669"/>
    <property type="project" value="UniProtKB-KW"/>
</dbReference>
<evidence type="ECO:0000256" key="2">
    <source>
        <dbReference type="ARBA" id="ARBA00022741"/>
    </source>
</evidence>
<keyword evidence="8" id="KW-1185">Reference proteome</keyword>
<dbReference type="EnsemblMetazoa" id="G12204.1">
    <property type="protein sequence ID" value="G12204.1:cds"/>
    <property type="gene ID" value="G12204"/>
</dbReference>
<reference evidence="7" key="1">
    <citation type="submission" date="2022-08" db="UniProtKB">
        <authorList>
            <consortium name="EnsemblMetazoa"/>
        </authorList>
    </citation>
    <scope>IDENTIFICATION</scope>
    <source>
        <strain evidence="7">05x7-T-G4-1.051#20</strain>
    </source>
</reference>
<comment type="similarity">
    <text evidence="1 6">Belongs to the 5-formyltetrahydrofolate cyclo-ligase family.</text>
</comment>
<organism evidence="7 8">
    <name type="scientific">Magallana gigas</name>
    <name type="common">Pacific oyster</name>
    <name type="synonym">Crassostrea gigas</name>
    <dbReference type="NCBI Taxonomy" id="29159"/>
    <lineage>
        <taxon>Eukaryota</taxon>
        <taxon>Metazoa</taxon>
        <taxon>Spiralia</taxon>
        <taxon>Lophotrochozoa</taxon>
        <taxon>Mollusca</taxon>
        <taxon>Bivalvia</taxon>
        <taxon>Autobranchia</taxon>
        <taxon>Pteriomorphia</taxon>
        <taxon>Ostreida</taxon>
        <taxon>Ostreoidea</taxon>
        <taxon>Ostreidae</taxon>
        <taxon>Magallana</taxon>
    </lineage>
</organism>
<dbReference type="PANTHER" id="PTHR23407">
    <property type="entry name" value="ATPASE INHIBITOR/5-FORMYLTETRAHYDROFOLATE CYCLO-LIGASE"/>
    <property type="match status" value="1"/>
</dbReference>
<accession>A0A8W8I3V6</accession>
<evidence type="ECO:0000256" key="1">
    <source>
        <dbReference type="ARBA" id="ARBA00010638"/>
    </source>
</evidence>
<dbReference type="Gene3D" id="3.40.50.10420">
    <property type="entry name" value="NagB/RpiA/CoA transferase-like"/>
    <property type="match status" value="1"/>
</dbReference>
<keyword evidence="3 6" id="KW-0067">ATP-binding</keyword>
<dbReference type="InterPro" id="IPR002698">
    <property type="entry name" value="FTHF_cligase"/>
</dbReference>
<dbReference type="GO" id="GO:0035999">
    <property type="term" value="P:tetrahydrofolate interconversion"/>
    <property type="evidence" value="ECO:0007669"/>
    <property type="project" value="TreeGrafter"/>
</dbReference>
<dbReference type="AlphaFoldDB" id="A0A8W8I3V6"/>
<dbReference type="GO" id="GO:0046872">
    <property type="term" value="F:metal ion binding"/>
    <property type="evidence" value="ECO:0007669"/>
    <property type="project" value="UniProtKB-KW"/>
</dbReference>
<evidence type="ECO:0000313" key="8">
    <source>
        <dbReference type="Proteomes" id="UP000005408"/>
    </source>
</evidence>
<comment type="catalytic activity">
    <reaction evidence="4 6">
        <text>(6S)-5-formyl-5,6,7,8-tetrahydrofolate + ATP = (6R)-5,10-methenyltetrahydrofolate + ADP + phosphate</text>
        <dbReference type="Rhea" id="RHEA:10488"/>
        <dbReference type="ChEBI" id="CHEBI:30616"/>
        <dbReference type="ChEBI" id="CHEBI:43474"/>
        <dbReference type="ChEBI" id="CHEBI:57455"/>
        <dbReference type="ChEBI" id="CHEBI:57457"/>
        <dbReference type="ChEBI" id="CHEBI:456216"/>
        <dbReference type="EC" id="6.3.3.2"/>
    </reaction>
</comment>
<dbReference type="NCBIfam" id="TIGR02727">
    <property type="entry name" value="MTHFS_bact"/>
    <property type="match status" value="1"/>
</dbReference>
<proteinExistence type="inferred from homology"/>
<keyword evidence="6" id="KW-0460">Magnesium</keyword>
<keyword evidence="2 6" id="KW-0547">Nucleotide-binding</keyword>
<comment type="cofactor">
    <cofactor evidence="6">
        <name>Mg(2+)</name>
        <dbReference type="ChEBI" id="CHEBI:18420"/>
    </cofactor>
</comment>
<dbReference type="GO" id="GO:0005739">
    <property type="term" value="C:mitochondrion"/>
    <property type="evidence" value="ECO:0007669"/>
    <property type="project" value="TreeGrafter"/>
</dbReference>
<dbReference type="EC" id="6.3.3.2" evidence="5 6"/>
<sequence>MYCVLFPNQCSHEVSIIDETKVKVWIIHKGLSQSCLDPKLEPMAQQMSAKAVKAMLRKECKARIAAIPKLIKESQSRRLTQMFLDIPKVQESNSFGIYLSRDDEVDTKVIIQTLLKHRKEIFVPFYKGDTMKMVPLYSWQDYERMPETAWKIKQPEDGETRLDALSLGGIEVLVCPGLAFGQNCSRLGRGKGYYDKYIETCKQKGSYPFMVGLAFNEQVTKGDLALDENDQYLSVVLYPSMHRYELPSGLKEGKTFIERNLFYTFPY</sequence>
<dbReference type="InterPro" id="IPR024185">
    <property type="entry name" value="FTHF_cligase-like_sf"/>
</dbReference>
<dbReference type="GO" id="GO:0030272">
    <property type="term" value="F:5-formyltetrahydrofolate cyclo-ligase activity"/>
    <property type="evidence" value="ECO:0007669"/>
    <property type="project" value="UniProtKB-EC"/>
</dbReference>
<evidence type="ECO:0000256" key="4">
    <source>
        <dbReference type="ARBA" id="ARBA00036539"/>
    </source>
</evidence>
<dbReference type="Proteomes" id="UP000005408">
    <property type="component" value="Unassembled WGS sequence"/>
</dbReference>
<evidence type="ECO:0000256" key="5">
    <source>
        <dbReference type="ARBA" id="ARBA00038966"/>
    </source>
</evidence>
<dbReference type="Pfam" id="PF01812">
    <property type="entry name" value="5-FTHF_cyc-lig"/>
    <property type="match status" value="1"/>
</dbReference>